<dbReference type="CDD" id="cd04301">
    <property type="entry name" value="NAT_SF"/>
    <property type="match status" value="1"/>
</dbReference>
<name>A0ABY5IFT8_9VIBR</name>
<dbReference type="SUPFAM" id="SSF55729">
    <property type="entry name" value="Acyl-CoA N-acyltransferases (Nat)"/>
    <property type="match status" value="1"/>
</dbReference>
<keyword evidence="3" id="KW-1185">Reference proteome</keyword>
<dbReference type="EMBL" id="CP050471">
    <property type="protein sequence ID" value="UTZ32974.1"/>
    <property type="molecule type" value="Genomic_DNA"/>
</dbReference>
<dbReference type="RefSeq" id="WP_255903486.1">
    <property type="nucleotide sequence ID" value="NZ_CP050471.1"/>
</dbReference>
<organism evidence="2 3">
    <name type="scientific">Vibrio campbellii</name>
    <dbReference type="NCBI Taxonomy" id="680"/>
    <lineage>
        <taxon>Bacteria</taxon>
        <taxon>Pseudomonadati</taxon>
        <taxon>Pseudomonadota</taxon>
        <taxon>Gammaproteobacteria</taxon>
        <taxon>Vibrionales</taxon>
        <taxon>Vibrionaceae</taxon>
        <taxon>Vibrio</taxon>
    </lineage>
</organism>
<dbReference type="Pfam" id="PF00583">
    <property type="entry name" value="Acetyltransf_1"/>
    <property type="match status" value="1"/>
</dbReference>
<dbReference type="PROSITE" id="PS51186">
    <property type="entry name" value="GNAT"/>
    <property type="match status" value="1"/>
</dbReference>
<protein>
    <submittedName>
        <fullName evidence="2">GNAT family N-acetyltransferase</fullName>
    </submittedName>
</protein>
<dbReference type="Proteomes" id="UP001059912">
    <property type="component" value="Chromosome 2"/>
</dbReference>
<gene>
    <name evidence="2" type="ORF">HB762_16655</name>
</gene>
<evidence type="ECO:0000259" key="1">
    <source>
        <dbReference type="PROSITE" id="PS51186"/>
    </source>
</evidence>
<evidence type="ECO:0000313" key="2">
    <source>
        <dbReference type="EMBL" id="UTZ32974.1"/>
    </source>
</evidence>
<dbReference type="InterPro" id="IPR000182">
    <property type="entry name" value="GNAT_dom"/>
</dbReference>
<evidence type="ECO:0000313" key="3">
    <source>
        <dbReference type="Proteomes" id="UP001059912"/>
    </source>
</evidence>
<dbReference type="Gene3D" id="3.40.630.30">
    <property type="match status" value="1"/>
</dbReference>
<dbReference type="InterPro" id="IPR016181">
    <property type="entry name" value="Acyl_CoA_acyltransferase"/>
</dbReference>
<accession>A0ABY5IFT8</accession>
<feature type="domain" description="N-acetyltransferase" evidence="1">
    <location>
        <begin position="3"/>
        <end position="151"/>
    </location>
</feature>
<proteinExistence type="predicted"/>
<sequence>MEITLTKFKKHEQSSAYDDFKLYMKPIIDSAIGWDEDFQRTSFESRLKPEWFSWILYNGEKVGYVCSRLKSSSIHIHMLIIYRDKQRRGFASAVLEQLKQQANLQQLDLTLSCFKNNEPAARMYKRLEFVIDSEDELFYNFINVPDSIKKAVYD</sequence>
<reference evidence="2" key="1">
    <citation type="submission" date="2020-03" db="EMBL/GenBank/DDBJ databases">
        <title>Five strains of Vibrio campbellii isolated from Mariana Trench.</title>
        <authorList>
            <person name="Liang J."/>
            <person name="Zhang X.-H."/>
        </authorList>
    </citation>
    <scope>NUCLEOTIDE SEQUENCE</scope>
    <source>
        <strain evidence="2">LJC013</strain>
    </source>
</reference>